<feature type="transmembrane region" description="Helical" evidence="1">
    <location>
        <begin position="75"/>
        <end position="95"/>
    </location>
</feature>
<dbReference type="RefSeq" id="WP_163744634.1">
    <property type="nucleotide sequence ID" value="NZ_JAAGOA010000031.1"/>
</dbReference>
<evidence type="ECO:0000313" key="3">
    <source>
        <dbReference type="Proteomes" id="UP000475214"/>
    </source>
</evidence>
<dbReference type="AlphaFoldDB" id="A0A6L9SHZ7"/>
<dbReference type="Pfam" id="PF12679">
    <property type="entry name" value="ABC2_membrane_2"/>
    <property type="match status" value="1"/>
</dbReference>
<dbReference type="EMBL" id="JAAGOA010000031">
    <property type="protein sequence ID" value="NEE04264.1"/>
    <property type="molecule type" value="Genomic_DNA"/>
</dbReference>
<accession>A0A6L9SHZ7</accession>
<evidence type="ECO:0000256" key="1">
    <source>
        <dbReference type="SAM" id="Phobius"/>
    </source>
</evidence>
<organism evidence="2 3">
    <name type="scientific">Phytoactinopolyspora halotolerans</name>
    <dbReference type="NCBI Taxonomy" id="1981512"/>
    <lineage>
        <taxon>Bacteria</taxon>
        <taxon>Bacillati</taxon>
        <taxon>Actinomycetota</taxon>
        <taxon>Actinomycetes</taxon>
        <taxon>Jiangellales</taxon>
        <taxon>Jiangellaceae</taxon>
        <taxon>Phytoactinopolyspora</taxon>
    </lineage>
</organism>
<proteinExistence type="predicted"/>
<reference evidence="2 3" key="1">
    <citation type="submission" date="2020-02" db="EMBL/GenBank/DDBJ databases">
        <authorList>
            <person name="Li X.-J."/>
            <person name="Han X.-M."/>
        </authorList>
    </citation>
    <scope>NUCLEOTIDE SEQUENCE [LARGE SCALE GENOMIC DNA]</scope>
    <source>
        <strain evidence="2 3">CCTCC AB 2017055</strain>
    </source>
</reference>
<comment type="caution">
    <text evidence="2">The sequence shown here is derived from an EMBL/GenBank/DDBJ whole genome shotgun (WGS) entry which is preliminary data.</text>
</comment>
<feature type="transmembrane region" description="Helical" evidence="1">
    <location>
        <begin position="134"/>
        <end position="160"/>
    </location>
</feature>
<feature type="transmembrane region" description="Helical" evidence="1">
    <location>
        <begin position="211"/>
        <end position="230"/>
    </location>
</feature>
<feature type="transmembrane region" description="Helical" evidence="1">
    <location>
        <begin position="260"/>
        <end position="281"/>
    </location>
</feature>
<gene>
    <name evidence="2" type="ORF">G1H10_29250</name>
</gene>
<feature type="transmembrane region" description="Helical" evidence="1">
    <location>
        <begin position="38"/>
        <end position="55"/>
    </location>
</feature>
<keyword evidence="1" id="KW-0472">Membrane</keyword>
<evidence type="ECO:0000313" key="2">
    <source>
        <dbReference type="EMBL" id="NEE04264.1"/>
    </source>
</evidence>
<feature type="transmembrane region" description="Helical" evidence="1">
    <location>
        <begin position="180"/>
        <end position="204"/>
    </location>
</feature>
<sequence length="290" mass="29992">MSTSELIGAPAPAPTRTALPGTFLASELKLVLRRRRNLGMLGVLVAAPIVIGLALRASSSSGEGDGDAPAFLGEVAGNGLFLGFSGLLLLMPFFLPLAMSVVSGDSIAGEASAGTLRYLLIVPAGRGRLLATKYASCVLFGLITTVLVVTSGMVTGAALFSAGDVTLLSGTTIGFGETLWRALLMAGYAAVLLGGLAAIGVFVSTLTEVPVAAMATVAAIPVLSQILGLIPQLSWLHPWLLTDTWSVFGDFLREPIMTEAIGRGLLTHAGYAVIFLSFAWARLTMRDITS</sequence>
<dbReference type="Proteomes" id="UP000475214">
    <property type="component" value="Unassembled WGS sequence"/>
</dbReference>
<keyword evidence="1" id="KW-0812">Transmembrane</keyword>
<dbReference type="PANTHER" id="PTHR37305">
    <property type="entry name" value="INTEGRAL MEMBRANE PROTEIN-RELATED"/>
    <property type="match status" value="1"/>
</dbReference>
<dbReference type="GO" id="GO:0005886">
    <property type="term" value="C:plasma membrane"/>
    <property type="evidence" value="ECO:0007669"/>
    <property type="project" value="UniProtKB-SubCell"/>
</dbReference>
<keyword evidence="3" id="KW-1185">Reference proteome</keyword>
<protein>
    <submittedName>
        <fullName evidence="2">ABC transporter permease subunit</fullName>
    </submittedName>
</protein>
<name>A0A6L9SHZ7_9ACTN</name>
<dbReference type="PANTHER" id="PTHR37305:SF1">
    <property type="entry name" value="MEMBRANE PROTEIN"/>
    <property type="match status" value="1"/>
</dbReference>
<keyword evidence="1" id="KW-1133">Transmembrane helix</keyword>
<dbReference type="GO" id="GO:0140359">
    <property type="term" value="F:ABC-type transporter activity"/>
    <property type="evidence" value="ECO:0007669"/>
    <property type="project" value="InterPro"/>
</dbReference>